<evidence type="ECO:0000313" key="6">
    <source>
        <dbReference type="EMBL" id="MFD2907234.1"/>
    </source>
</evidence>
<evidence type="ECO:0000256" key="2">
    <source>
        <dbReference type="SAM" id="Phobius"/>
    </source>
</evidence>
<evidence type="ECO:0000256" key="3">
    <source>
        <dbReference type="SAM" id="SignalP"/>
    </source>
</evidence>
<dbReference type="Gene3D" id="3.10.560.10">
    <property type="entry name" value="Outer membrane lipoprotein wza domain like"/>
    <property type="match status" value="1"/>
</dbReference>
<feature type="transmembrane region" description="Helical" evidence="2">
    <location>
        <begin position="231"/>
        <end position="251"/>
    </location>
</feature>
<keyword evidence="7" id="KW-1185">Reference proteome</keyword>
<dbReference type="InterPro" id="IPR049712">
    <property type="entry name" value="Poly_export"/>
</dbReference>
<feature type="domain" description="Polysaccharide export protein N-terminal" evidence="4">
    <location>
        <begin position="39"/>
        <end position="136"/>
    </location>
</feature>
<dbReference type="InterPro" id="IPR019554">
    <property type="entry name" value="Soluble_ligand-bd"/>
</dbReference>
<keyword evidence="2" id="KW-1133">Transmembrane helix</keyword>
<dbReference type="RefSeq" id="WP_379803119.1">
    <property type="nucleotide sequence ID" value="NZ_JBHUOL010000003.1"/>
</dbReference>
<keyword evidence="2" id="KW-0812">Transmembrane</keyword>
<evidence type="ECO:0000259" key="5">
    <source>
        <dbReference type="Pfam" id="PF10531"/>
    </source>
</evidence>
<dbReference type="Proteomes" id="UP001597549">
    <property type="component" value="Unassembled WGS sequence"/>
</dbReference>
<evidence type="ECO:0000256" key="1">
    <source>
        <dbReference type="ARBA" id="ARBA00022729"/>
    </source>
</evidence>
<gene>
    <name evidence="6" type="ORF">ACFSX9_00655</name>
</gene>
<dbReference type="InterPro" id="IPR003715">
    <property type="entry name" value="Poly_export_N"/>
</dbReference>
<dbReference type="Pfam" id="PF10531">
    <property type="entry name" value="SLBB"/>
    <property type="match status" value="1"/>
</dbReference>
<comment type="caution">
    <text evidence="6">The sequence shown here is derived from an EMBL/GenBank/DDBJ whole genome shotgun (WGS) entry which is preliminary data.</text>
</comment>
<accession>A0ABW5Z316</accession>
<evidence type="ECO:0000259" key="4">
    <source>
        <dbReference type="Pfam" id="PF02563"/>
    </source>
</evidence>
<sequence>MKKISLFTFMMLAVLFLNSCASKLDYVYLNGNSLPIKTSDYEIKLQADDVLMISVTSVNPEVALPYNLQVLNIQNDSDLGIGQQTRLNYLITKEGTIEFPVLGTIDLKGLTRIEAQQKIRDLLIDHIADANVILKVMNFKITVLGEVNKPGTIQVKSERISVLEAIGSAGDLSIFGKRDNILLIRERDGQTITQRLDLTDINLISSPYYYLAQNDVLYVEPNKTKINSSAVGPNISIGISAISLLITIIALTTR</sequence>
<protein>
    <submittedName>
        <fullName evidence="6">Polysaccharide biosynthesis/export family protein</fullName>
    </submittedName>
</protein>
<feature type="signal peptide" evidence="3">
    <location>
        <begin position="1"/>
        <end position="21"/>
    </location>
</feature>
<proteinExistence type="predicted"/>
<dbReference type="Pfam" id="PF02563">
    <property type="entry name" value="Poly_export"/>
    <property type="match status" value="1"/>
</dbReference>
<evidence type="ECO:0000313" key="7">
    <source>
        <dbReference type="Proteomes" id="UP001597549"/>
    </source>
</evidence>
<keyword evidence="2" id="KW-0472">Membrane</keyword>
<name>A0ABW5Z316_9FLAO</name>
<dbReference type="PANTHER" id="PTHR33619">
    <property type="entry name" value="POLYSACCHARIDE EXPORT PROTEIN GFCE-RELATED"/>
    <property type="match status" value="1"/>
</dbReference>
<dbReference type="EMBL" id="JBHUOL010000003">
    <property type="protein sequence ID" value="MFD2907234.1"/>
    <property type="molecule type" value="Genomic_DNA"/>
</dbReference>
<keyword evidence="1 3" id="KW-0732">Signal</keyword>
<reference evidence="7" key="1">
    <citation type="journal article" date="2019" name="Int. J. Syst. Evol. Microbiol.">
        <title>The Global Catalogue of Microorganisms (GCM) 10K type strain sequencing project: providing services to taxonomists for standard genome sequencing and annotation.</title>
        <authorList>
            <consortium name="The Broad Institute Genomics Platform"/>
            <consortium name="The Broad Institute Genome Sequencing Center for Infectious Disease"/>
            <person name="Wu L."/>
            <person name="Ma J."/>
        </authorList>
    </citation>
    <scope>NUCLEOTIDE SEQUENCE [LARGE SCALE GENOMIC DNA]</scope>
    <source>
        <strain evidence="7">KCTC 52644</strain>
    </source>
</reference>
<feature type="chain" id="PRO_5046913018" evidence="3">
    <location>
        <begin position="22"/>
        <end position="254"/>
    </location>
</feature>
<organism evidence="6 7">
    <name type="scientific">Flavobacterium ardleyense</name>
    <dbReference type="NCBI Taxonomy" id="2038737"/>
    <lineage>
        <taxon>Bacteria</taxon>
        <taxon>Pseudomonadati</taxon>
        <taxon>Bacteroidota</taxon>
        <taxon>Flavobacteriia</taxon>
        <taxon>Flavobacteriales</taxon>
        <taxon>Flavobacteriaceae</taxon>
        <taxon>Flavobacterium</taxon>
    </lineage>
</organism>
<dbReference type="PANTHER" id="PTHR33619:SF3">
    <property type="entry name" value="POLYSACCHARIDE EXPORT PROTEIN GFCE-RELATED"/>
    <property type="match status" value="1"/>
</dbReference>
<feature type="domain" description="Soluble ligand binding" evidence="5">
    <location>
        <begin position="140"/>
        <end position="190"/>
    </location>
</feature>